<dbReference type="AlphaFoldDB" id="F5RCL7"/>
<keyword evidence="4 10" id="KW-0808">Transferase</keyword>
<evidence type="ECO:0000256" key="1">
    <source>
        <dbReference type="ARBA" id="ARBA00004651"/>
    </source>
</evidence>
<proteinExistence type="predicted"/>
<keyword evidence="11" id="KW-1185">Reference proteome</keyword>
<dbReference type="PANTHER" id="PTHR33908">
    <property type="entry name" value="MANNOSYLTRANSFERASE YKCB-RELATED"/>
    <property type="match status" value="1"/>
</dbReference>
<evidence type="ECO:0000313" key="11">
    <source>
        <dbReference type="Proteomes" id="UP000005019"/>
    </source>
</evidence>
<evidence type="ECO:0000256" key="4">
    <source>
        <dbReference type="ARBA" id="ARBA00022679"/>
    </source>
</evidence>
<dbReference type="PANTHER" id="PTHR33908:SF11">
    <property type="entry name" value="MEMBRANE PROTEIN"/>
    <property type="match status" value="1"/>
</dbReference>
<dbReference type="Proteomes" id="UP000005019">
    <property type="component" value="Unassembled WGS sequence"/>
</dbReference>
<gene>
    <name evidence="10" type="ORF">METUNv1_02021</name>
</gene>
<feature type="transmembrane region" description="Helical" evidence="8">
    <location>
        <begin position="269"/>
        <end position="289"/>
    </location>
</feature>
<evidence type="ECO:0000256" key="7">
    <source>
        <dbReference type="ARBA" id="ARBA00023136"/>
    </source>
</evidence>
<feature type="transmembrane region" description="Helical" evidence="8">
    <location>
        <begin position="73"/>
        <end position="90"/>
    </location>
</feature>
<name>F5RCL7_METUF</name>
<feature type="transmembrane region" description="Helical" evidence="8">
    <location>
        <begin position="186"/>
        <end position="204"/>
    </location>
</feature>
<sequence>MLVAVLGLLLLWRVAALLLNGHDLFVDEAQYVVWARDLAAGYYSKPPLLAWLIGGAVRVCGEGQACVRGMASLLYALAALVLFHGLKPVLGARPALYGALALVFAPLPALYGLFVSTDAPLLLASALFVHRTLAVLRDPRAANWLGLGAVSGVGLLAKYSFALLPVALALHLLLSADGRRHLRTVGPWLAALAALAVCSPNLLWNAQHAFITFTHTAEISQVDRSGVHPGGLALFLAGQLMAFGPASFWVLLSGTAATLRPAAPAQRQALHCLIALGAVPLAFFALLALLSRANLNWPMFAFVPLAALAGWAMAAQSRERALRVTVATTVLLLAVIQHFPGWVRLSGLQPAYRADPFGRLQGWQDASRQAADWLARHPDADPLTDSRTVAAELLYYAPALSSRLAMWNPTGRVGDHYRLTRDLAARPPGGHYLYLGAAPDLNGLRAGFDRVQPLGRIEVRTHRDHAIRLDVVALDGFRGYAGVSATLRPDAD</sequence>
<feature type="domain" description="Glycosyltransferase RgtA/B/C/D-like" evidence="9">
    <location>
        <begin position="44"/>
        <end position="204"/>
    </location>
</feature>
<keyword evidence="6 8" id="KW-1133">Transmembrane helix</keyword>
<protein>
    <submittedName>
        <fullName evidence="10">Glycosyl transferase family 39</fullName>
    </submittedName>
</protein>
<evidence type="ECO:0000256" key="6">
    <source>
        <dbReference type="ARBA" id="ARBA00022989"/>
    </source>
</evidence>
<evidence type="ECO:0000256" key="5">
    <source>
        <dbReference type="ARBA" id="ARBA00022692"/>
    </source>
</evidence>
<keyword evidence="3" id="KW-0328">Glycosyltransferase</keyword>
<dbReference type="GO" id="GO:0005886">
    <property type="term" value="C:plasma membrane"/>
    <property type="evidence" value="ECO:0007669"/>
    <property type="project" value="UniProtKB-SubCell"/>
</dbReference>
<keyword evidence="7 8" id="KW-0472">Membrane</keyword>
<feature type="transmembrane region" description="Helical" evidence="8">
    <location>
        <begin position="40"/>
        <end position="61"/>
    </location>
</feature>
<dbReference type="STRING" id="1000565.METUNv1_02021"/>
<dbReference type="eggNOG" id="COG1807">
    <property type="taxonomic scope" value="Bacteria"/>
</dbReference>
<feature type="transmembrane region" description="Helical" evidence="8">
    <location>
        <begin position="232"/>
        <end position="257"/>
    </location>
</feature>
<evidence type="ECO:0000313" key="10">
    <source>
        <dbReference type="EMBL" id="EGK71797.1"/>
    </source>
</evidence>
<dbReference type="Pfam" id="PF13231">
    <property type="entry name" value="PMT_2"/>
    <property type="match status" value="1"/>
</dbReference>
<dbReference type="GO" id="GO:0009103">
    <property type="term" value="P:lipopolysaccharide biosynthetic process"/>
    <property type="evidence" value="ECO:0007669"/>
    <property type="project" value="UniProtKB-ARBA"/>
</dbReference>
<organism evidence="10 11">
    <name type="scientific">Methyloversatilis universalis (strain ATCC BAA-1314 / DSM 25237 / JCM 13912 / CCUG 52030 / FAM5)</name>
    <dbReference type="NCBI Taxonomy" id="1000565"/>
    <lineage>
        <taxon>Bacteria</taxon>
        <taxon>Pseudomonadati</taxon>
        <taxon>Pseudomonadota</taxon>
        <taxon>Betaproteobacteria</taxon>
        <taxon>Nitrosomonadales</taxon>
        <taxon>Sterolibacteriaceae</taxon>
        <taxon>Methyloversatilis</taxon>
    </lineage>
</organism>
<dbReference type="RefSeq" id="WP_008061259.1">
    <property type="nucleotide sequence ID" value="NZ_AFHG01000048.1"/>
</dbReference>
<keyword evidence="5 8" id="KW-0812">Transmembrane</keyword>
<comment type="caution">
    <text evidence="10">The sequence shown here is derived from an EMBL/GenBank/DDBJ whole genome shotgun (WGS) entry which is preliminary data.</text>
</comment>
<dbReference type="OrthoDB" id="8933800at2"/>
<feature type="transmembrane region" description="Helical" evidence="8">
    <location>
        <begin position="295"/>
        <end position="314"/>
    </location>
</feature>
<dbReference type="GO" id="GO:0016763">
    <property type="term" value="F:pentosyltransferase activity"/>
    <property type="evidence" value="ECO:0007669"/>
    <property type="project" value="TreeGrafter"/>
</dbReference>
<evidence type="ECO:0000256" key="8">
    <source>
        <dbReference type="SAM" id="Phobius"/>
    </source>
</evidence>
<dbReference type="EMBL" id="AFHG01000048">
    <property type="protein sequence ID" value="EGK71797.1"/>
    <property type="molecule type" value="Genomic_DNA"/>
</dbReference>
<evidence type="ECO:0000259" key="9">
    <source>
        <dbReference type="Pfam" id="PF13231"/>
    </source>
</evidence>
<comment type="subcellular location">
    <subcellularLocation>
        <location evidence="1">Cell membrane</location>
        <topology evidence="1">Multi-pass membrane protein</topology>
    </subcellularLocation>
</comment>
<dbReference type="InterPro" id="IPR050297">
    <property type="entry name" value="LipidA_mod_glycosyltrf_83"/>
</dbReference>
<keyword evidence="2" id="KW-1003">Cell membrane</keyword>
<evidence type="ECO:0000256" key="3">
    <source>
        <dbReference type="ARBA" id="ARBA00022676"/>
    </source>
</evidence>
<evidence type="ECO:0000256" key="2">
    <source>
        <dbReference type="ARBA" id="ARBA00022475"/>
    </source>
</evidence>
<dbReference type="InterPro" id="IPR038731">
    <property type="entry name" value="RgtA/B/C-like"/>
</dbReference>
<accession>F5RCL7</accession>
<reference evidence="10 11" key="1">
    <citation type="journal article" date="2011" name="J. Bacteriol.">
        <title>Genome sequence of Methyloversatilis universalis FAM5T, a methylotrophic representative of the order Rhodocyclales.</title>
        <authorList>
            <person name="Kittichotirat W."/>
            <person name="Good N.M."/>
            <person name="Hall R."/>
            <person name="Bringel F."/>
            <person name="Lajus A."/>
            <person name="Medigue C."/>
            <person name="Smalley N.E."/>
            <person name="Beck D."/>
            <person name="Bumgarner R."/>
            <person name="Vuilleumier S."/>
            <person name="Kalyuzhnaya M.G."/>
        </authorList>
    </citation>
    <scope>NUCLEOTIDE SEQUENCE [LARGE SCALE GENOMIC DNA]</scope>
    <source>
        <strain evidence="11">ATCC BAA-1314 / JCM 13912 / FAM5</strain>
    </source>
</reference>